<evidence type="ECO:0000313" key="4">
    <source>
        <dbReference type="Proteomes" id="UP000276215"/>
    </source>
</evidence>
<dbReference type="Proteomes" id="UP000276215">
    <property type="component" value="Unassembled WGS sequence"/>
</dbReference>
<reference evidence="3 4" key="1">
    <citation type="journal article" date="2018" name="Nat. Ecol. Evol.">
        <title>Pezizomycetes genomes reveal the molecular basis of ectomycorrhizal truffle lifestyle.</title>
        <authorList>
            <person name="Murat C."/>
            <person name="Payen T."/>
            <person name="Noel B."/>
            <person name="Kuo A."/>
            <person name="Morin E."/>
            <person name="Chen J."/>
            <person name="Kohler A."/>
            <person name="Krizsan K."/>
            <person name="Balestrini R."/>
            <person name="Da Silva C."/>
            <person name="Montanini B."/>
            <person name="Hainaut M."/>
            <person name="Levati E."/>
            <person name="Barry K.W."/>
            <person name="Belfiori B."/>
            <person name="Cichocki N."/>
            <person name="Clum A."/>
            <person name="Dockter R.B."/>
            <person name="Fauchery L."/>
            <person name="Guy J."/>
            <person name="Iotti M."/>
            <person name="Le Tacon F."/>
            <person name="Lindquist E.A."/>
            <person name="Lipzen A."/>
            <person name="Malagnac F."/>
            <person name="Mello A."/>
            <person name="Molinier V."/>
            <person name="Miyauchi S."/>
            <person name="Poulain J."/>
            <person name="Riccioni C."/>
            <person name="Rubini A."/>
            <person name="Sitrit Y."/>
            <person name="Splivallo R."/>
            <person name="Traeger S."/>
            <person name="Wang M."/>
            <person name="Zifcakova L."/>
            <person name="Wipf D."/>
            <person name="Zambonelli A."/>
            <person name="Paolocci F."/>
            <person name="Nowrousian M."/>
            <person name="Ottonello S."/>
            <person name="Baldrian P."/>
            <person name="Spatafora J.W."/>
            <person name="Henrissat B."/>
            <person name="Nagy L.G."/>
            <person name="Aury J.M."/>
            <person name="Wincker P."/>
            <person name="Grigoriev I.V."/>
            <person name="Bonfante P."/>
            <person name="Martin F.M."/>
        </authorList>
    </citation>
    <scope>NUCLEOTIDE SEQUENCE [LARGE SCALE GENOMIC DNA]</scope>
    <source>
        <strain evidence="3 4">120613-1</strain>
    </source>
</reference>
<dbReference type="EMBL" id="ML120378">
    <property type="protein sequence ID" value="RPB00639.1"/>
    <property type="molecule type" value="Genomic_DNA"/>
</dbReference>
<gene>
    <name evidence="3" type="ORF">L873DRAFT_758287</name>
</gene>
<keyword evidence="1" id="KW-1133">Transmembrane helix</keyword>
<feature type="chain" id="PRO_5018138942" evidence="2">
    <location>
        <begin position="23"/>
        <end position="121"/>
    </location>
</feature>
<proteinExistence type="predicted"/>
<keyword evidence="1" id="KW-0812">Transmembrane</keyword>
<keyword evidence="1" id="KW-0472">Membrane</keyword>
<organism evidence="3 4">
    <name type="scientific">Choiromyces venosus 120613-1</name>
    <dbReference type="NCBI Taxonomy" id="1336337"/>
    <lineage>
        <taxon>Eukaryota</taxon>
        <taxon>Fungi</taxon>
        <taxon>Dikarya</taxon>
        <taxon>Ascomycota</taxon>
        <taxon>Pezizomycotina</taxon>
        <taxon>Pezizomycetes</taxon>
        <taxon>Pezizales</taxon>
        <taxon>Tuberaceae</taxon>
        <taxon>Choiromyces</taxon>
    </lineage>
</organism>
<accession>A0A3N4JUD3</accession>
<evidence type="ECO:0000256" key="1">
    <source>
        <dbReference type="SAM" id="Phobius"/>
    </source>
</evidence>
<feature type="signal peptide" evidence="2">
    <location>
        <begin position="1"/>
        <end position="22"/>
    </location>
</feature>
<keyword evidence="4" id="KW-1185">Reference proteome</keyword>
<name>A0A3N4JUD3_9PEZI</name>
<evidence type="ECO:0000256" key="2">
    <source>
        <dbReference type="SAM" id="SignalP"/>
    </source>
</evidence>
<evidence type="ECO:0000313" key="3">
    <source>
        <dbReference type="EMBL" id="RPB00639.1"/>
    </source>
</evidence>
<feature type="transmembrane region" description="Helical" evidence="1">
    <location>
        <begin position="60"/>
        <end position="79"/>
    </location>
</feature>
<keyword evidence="2" id="KW-0732">Signal</keyword>
<dbReference type="AlphaFoldDB" id="A0A3N4JUD3"/>
<sequence length="121" mass="13957">MDQARWISVFCIVPCLVAMGLSYSQNAAFHSRVCSTKVIILYTTTEAQEQHVTVDRAMPNLSTVFPVWSIVFTLAIRYLRHASNLRTYTQKVSRRVGAFLSRYKISLQDVLDLVNWYTKFC</sequence>
<protein>
    <submittedName>
        <fullName evidence="3">Uncharacterized protein</fullName>
    </submittedName>
</protein>